<dbReference type="InterPro" id="IPR050068">
    <property type="entry name" value="MurA_subfamily"/>
</dbReference>
<keyword evidence="3 12" id="KW-0963">Cytoplasm</keyword>
<dbReference type="RefSeq" id="WP_045916853.1">
    <property type="nucleotide sequence ID" value="NZ_LAOA01000016.1"/>
</dbReference>
<protein>
    <recommendedName>
        <fullName evidence="12">UDP-N-acetylglucosamine 1-carboxyvinyltransferase</fullName>
        <ecNumber evidence="12">2.5.1.7</ecNumber>
    </recommendedName>
    <alternativeName>
        <fullName evidence="12">Enoylpyruvate transferase</fullName>
    </alternativeName>
    <alternativeName>
        <fullName evidence="12">UDP-N-acetylglucosamine enolpyruvyl transferase</fullName>
        <shortName evidence="12">EPT</shortName>
    </alternativeName>
</protein>
<dbReference type="GO" id="GO:0008760">
    <property type="term" value="F:UDP-N-acetylglucosamine 1-carboxyvinyltransferase activity"/>
    <property type="evidence" value="ECO:0007669"/>
    <property type="project" value="UniProtKB-UniRule"/>
</dbReference>
<dbReference type="NCBIfam" id="TIGR01072">
    <property type="entry name" value="murA"/>
    <property type="match status" value="1"/>
</dbReference>
<dbReference type="Pfam" id="PF00275">
    <property type="entry name" value="EPSP_synthase"/>
    <property type="match status" value="1"/>
</dbReference>
<dbReference type="PATRIC" id="fig|1359175.3.peg.856"/>
<feature type="binding site" evidence="12">
    <location>
        <position position="330"/>
    </location>
    <ligand>
        <name>UDP-N-acetyl-alpha-D-glucosamine</name>
        <dbReference type="ChEBI" id="CHEBI:57705"/>
    </ligand>
</feature>
<keyword evidence="5 12" id="KW-0808">Transferase</keyword>
<dbReference type="GO" id="GO:0005737">
    <property type="term" value="C:cytoplasm"/>
    <property type="evidence" value="ECO:0007669"/>
    <property type="project" value="UniProtKB-SubCell"/>
</dbReference>
<comment type="catalytic activity">
    <reaction evidence="11 12">
        <text>phosphoenolpyruvate + UDP-N-acetyl-alpha-D-glucosamine = UDP-N-acetyl-3-O-(1-carboxyvinyl)-alpha-D-glucosamine + phosphate</text>
        <dbReference type="Rhea" id="RHEA:18681"/>
        <dbReference type="ChEBI" id="CHEBI:43474"/>
        <dbReference type="ChEBI" id="CHEBI:57705"/>
        <dbReference type="ChEBI" id="CHEBI:58702"/>
        <dbReference type="ChEBI" id="CHEBI:68483"/>
        <dbReference type="EC" id="2.5.1.7"/>
    </reaction>
</comment>
<dbReference type="GO" id="GO:0008360">
    <property type="term" value="P:regulation of cell shape"/>
    <property type="evidence" value="ECO:0007669"/>
    <property type="project" value="UniProtKB-KW"/>
</dbReference>
<gene>
    <name evidence="12 14" type="primary">murA</name>
    <name evidence="14" type="ORF">OTSTA716_0652</name>
</gene>
<dbReference type="UniPathway" id="UPA00219"/>
<comment type="caution">
    <text evidence="14">The sequence shown here is derived from an EMBL/GenBank/DDBJ whole genome shotgun (WGS) entry which is preliminary data.</text>
</comment>
<keyword evidence="9 12" id="KW-0961">Cell wall biogenesis/degradation</keyword>
<dbReference type="InterPro" id="IPR001986">
    <property type="entry name" value="Enolpyruvate_Tfrase_dom"/>
</dbReference>
<feature type="binding site" evidence="12">
    <location>
        <position position="308"/>
    </location>
    <ligand>
        <name>UDP-N-acetyl-alpha-D-glucosamine</name>
        <dbReference type="ChEBI" id="CHEBI:57705"/>
    </ligand>
</feature>
<evidence type="ECO:0000256" key="9">
    <source>
        <dbReference type="ARBA" id="ARBA00023316"/>
    </source>
</evidence>
<evidence type="ECO:0000256" key="4">
    <source>
        <dbReference type="ARBA" id="ARBA00022618"/>
    </source>
</evidence>
<evidence type="ECO:0000256" key="11">
    <source>
        <dbReference type="ARBA" id="ARBA00047527"/>
    </source>
</evidence>
<dbReference type="GO" id="GO:0051301">
    <property type="term" value="P:cell division"/>
    <property type="evidence" value="ECO:0007669"/>
    <property type="project" value="UniProtKB-KW"/>
</dbReference>
<feature type="binding site" evidence="12">
    <location>
        <begin position="163"/>
        <end position="166"/>
    </location>
    <ligand>
        <name>UDP-N-acetyl-alpha-D-glucosamine</name>
        <dbReference type="ChEBI" id="CHEBI:57705"/>
    </ligand>
</feature>
<evidence type="ECO:0000256" key="1">
    <source>
        <dbReference type="ARBA" id="ARBA00004496"/>
    </source>
</evidence>
<dbReference type="Gene3D" id="3.65.10.10">
    <property type="entry name" value="Enolpyruvate transferase domain"/>
    <property type="match status" value="2"/>
</dbReference>
<keyword evidence="12" id="KW-0670">Pyruvate</keyword>
<dbReference type="GO" id="GO:0009252">
    <property type="term" value="P:peptidoglycan biosynthetic process"/>
    <property type="evidence" value="ECO:0007669"/>
    <property type="project" value="UniProtKB-UniRule"/>
</dbReference>
<proteinExistence type="inferred from homology"/>
<dbReference type="CDD" id="cd01555">
    <property type="entry name" value="UdpNAET"/>
    <property type="match status" value="1"/>
</dbReference>
<comment type="pathway">
    <text evidence="2 12">Cell wall biogenesis; peptidoglycan biosynthesis.</text>
</comment>
<dbReference type="EMBL" id="LAOA01000016">
    <property type="protein sequence ID" value="KJV76710.1"/>
    <property type="molecule type" value="Genomic_DNA"/>
</dbReference>
<evidence type="ECO:0000313" key="15">
    <source>
        <dbReference type="Proteomes" id="UP000033671"/>
    </source>
</evidence>
<reference evidence="14 15" key="1">
    <citation type="submission" date="2015-01" db="EMBL/GenBank/DDBJ databases">
        <title>Genome Sequencing of Rickettsiales.</title>
        <authorList>
            <person name="Daugherty S.C."/>
            <person name="Su Q."/>
            <person name="Abolude K."/>
            <person name="Beier-Sexton M."/>
            <person name="Carlyon J.A."/>
            <person name="Carter R."/>
            <person name="Day N.P."/>
            <person name="Dumler S.J."/>
            <person name="Dyachenko V."/>
            <person name="Godinez A."/>
            <person name="Kurtti T.J."/>
            <person name="Lichay M."/>
            <person name="Mullins K.E."/>
            <person name="Ott S."/>
            <person name="Pappas-Brown V."/>
            <person name="Paris D.H."/>
            <person name="Patel P."/>
            <person name="Richards A.L."/>
            <person name="Sadzewicz L."/>
            <person name="Sears K."/>
            <person name="Seidman D."/>
            <person name="Sengamalay N."/>
            <person name="Stenos J."/>
            <person name="Tallon L.J."/>
            <person name="Vincent G."/>
            <person name="Fraser C.M."/>
            <person name="Munderloh U."/>
            <person name="Dunning-Hotopp J.C."/>
        </authorList>
    </citation>
    <scope>NUCLEOTIDE SEQUENCE [LARGE SCALE GENOMIC DNA]</scope>
    <source>
        <strain evidence="14 15">TA716</strain>
    </source>
</reference>
<keyword evidence="8 12" id="KW-0131">Cell cycle</keyword>
<keyword evidence="4 12" id="KW-0132">Cell division</keyword>
<dbReference type="HAMAP" id="MF_00111">
    <property type="entry name" value="MurA"/>
    <property type="match status" value="1"/>
</dbReference>
<evidence type="ECO:0000256" key="2">
    <source>
        <dbReference type="ARBA" id="ARBA00004752"/>
    </source>
</evidence>
<dbReference type="GO" id="GO:0019277">
    <property type="term" value="P:UDP-N-acetylgalactosamine biosynthetic process"/>
    <property type="evidence" value="ECO:0007669"/>
    <property type="project" value="InterPro"/>
</dbReference>
<feature type="binding site" evidence="12">
    <location>
        <position position="94"/>
    </location>
    <ligand>
        <name>UDP-N-acetyl-alpha-D-glucosamine</name>
        <dbReference type="ChEBI" id="CHEBI:57705"/>
    </ligand>
</feature>
<comment type="similarity">
    <text evidence="10 12">Belongs to the EPSP synthase family. MurA subfamily.</text>
</comment>
<dbReference type="InterPro" id="IPR013792">
    <property type="entry name" value="RNA3'P_cycl/enolpyr_Trfase_a/b"/>
</dbReference>
<evidence type="ECO:0000256" key="3">
    <source>
        <dbReference type="ARBA" id="ARBA00022490"/>
    </source>
</evidence>
<comment type="subcellular location">
    <subcellularLocation>
        <location evidence="1 12">Cytoplasm</location>
    </subcellularLocation>
</comment>
<evidence type="ECO:0000259" key="13">
    <source>
        <dbReference type="Pfam" id="PF00275"/>
    </source>
</evidence>
<evidence type="ECO:0000256" key="5">
    <source>
        <dbReference type="ARBA" id="ARBA00022679"/>
    </source>
</evidence>
<comment type="caution">
    <text evidence="12">Lacks conserved residue(s) required for the propagation of feature annotation.</text>
</comment>
<dbReference type="InterPro" id="IPR005750">
    <property type="entry name" value="UDP_GlcNAc_COvinyl_MurA"/>
</dbReference>
<evidence type="ECO:0000256" key="6">
    <source>
        <dbReference type="ARBA" id="ARBA00022960"/>
    </source>
</evidence>
<dbReference type="PANTHER" id="PTHR43783:SF1">
    <property type="entry name" value="UDP-N-ACETYLGLUCOSAMINE 1-CARBOXYVINYLTRANSFERASE"/>
    <property type="match status" value="1"/>
</dbReference>
<dbReference type="Proteomes" id="UP000033671">
    <property type="component" value="Unassembled WGS sequence"/>
</dbReference>
<feature type="modified residue" description="2-(S-cysteinyl)pyruvic acid O-phosphothioketal" evidence="12">
    <location>
        <position position="118"/>
    </location>
</feature>
<keyword evidence="6 12" id="KW-0133">Cell shape</keyword>
<dbReference type="PANTHER" id="PTHR43783">
    <property type="entry name" value="UDP-N-ACETYLGLUCOSAMINE 1-CARBOXYVINYLTRANSFERASE"/>
    <property type="match status" value="1"/>
</dbReference>
<feature type="domain" description="Enolpyruvate transferase" evidence="13">
    <location>
        <begin position="6"/>
        <end position="409"/>
    </location>
</feature>
<evidence type="ECO:0000256" key="8">
    <source>
        <dbReference type="ARBA" id="ARBA00023306"/>
    </source>
</evidence>
<dbReference type="EC" id="2.5.1.7" evidence="12"/>
<sequence length="421" mass="45226">MSSILVEGGKSLRGEINISGAKNAALPIIVASLLSSKTLVINNVPQLSDVSDMLFILKSCGVHVEIVESGTIALTANNISGHFSPPCNIVKKMRASIWILAPLLLRLGQVRIASPGGCAIGQRRIDLHLAALKAFGANIQLEEDYISANCSSRMHGISFKFDKVSVGATITAIMCAVLANGSTKLANCAQEPEIADLCYCLRKMGANITGIGTANISIIGVKELNGANYSIIPDRIEAGTYMVAAAITQGKIKLNNVIFKHLKSAIAKLRLSGAIIQYQNENSLIIEGANIIKPLNIQTNPYPNFPTDLQAQFMSLMSIADGVSIITENIYENRYMHVFELIKMGANIVIQSREAVVTGVKKLHGADVIATDLRASVSLVLAGLSAAGITRVKRMHHLDRGYESLVEKLQNCNARVQRIPD</sequence>
<feature type="binding site" evidence="12">
    <location>
        <begin position="22"/>
        <end position="23"/>
    </location>
    <ligand>
        <name>phosphoenolpyruvate</name>
        <dbReference type="ChEBI" id="CHEBI:58702"/>
    </ligand>
</feature>
<evidence type="ECO:0000256" key="10">
    <source>
        <dbReference type="ARBA" id="ARBA00038367"/>
    </source>
</evidence>
<dbReference type="GO" id="GO:0071555">
    <property type="term" value="P:cell wall organization"/>
    <property type="evidence" value="ECO:0007669"/>
    <property type="project" value="UniProtKB-KW"/>
</dbReference>
<dbReference type="NCBIfam" id="NF006873">
    <property type="entry name" value="PRK09369.1"/>
    <property type="match status" value="1"/>
</dbReference>
<name>A0A0F3P8Q0_ORITS</name>
<organism evidence="14 15">
    <name type="scientific">Orientia tsutsugamushi str. TA716</name>
    <dbReference type="NCBI Taxonomy" id="1359175"/>
    <lineage>
        <taxon>Bacteria</taxon>
        <taxon>Pseudomonadati</taxon>
        <taxon>Pseudomonadota</taxon>
        <taxon>Alphaproteobacteria</taxon>
        <taxon>Rickettsiales</taxon>
        <taxon>Rickettsiaceae</taxon>
        <taxon>Rickettsieae</taxon>
        <taxon>Orientia</taxon>
    </lineage>
</organism>
<evidence type="ECO:0000256" key="12">
    <source>
        <dbReference type="HAMAP-Rule" id="MF_00111"/>
    </source>
</evidence>
<feature type="active site" description="Proton donor" evidence="12">
    <location>
        <position position="118"/>
    </location>
</feature>
<dbReference type="SUPFAM" id="SSF55205">
    <property type="entry name" value="EPT/RTPC-like"/>
    <property type="match status" value="1"/>
</dbReference>
<evidence type="ECO:0000313" key="14">
    <source>
        <dbReference type="EMBL" id="KJV76710.1"/>
    </source>
</evidence>
<keyword evidence="7 12" id="KW-0573">Peptidoglycan synthesis</keyword>
<dbReference type="InterPro" id="IPR036968">
    <property type="entry name" value="Enolpyruvate_Tfrase_sf"/>
</dbReference>
<accession>A0A0F3P8Q0</accession>
<evidence type="ECO:0000256" key="7">
    <source>
        <dbReference type="ARBA" id="ARBA00022984"/>
    </source>
</evidence>
<comment type="function">
    <text evidence="12">Cell wall formation. Adds enolpyruvyl to UDP-N-acetylglucosamine.</text>
</comment>
<dbReference type="AlphaFoldDB" id="A0A0F3P8Q0"/>